<protein>
    <submittedName>
        <fullName evidence="1">Uncharacterized protein</fullName>
    </submittedName>
</protein>
<dbReference type="EMBL" id="GG692420">
    <property type="protein sequence ID" value="EER44157.1"/>
    <property type="molecule type" value="Genomic_DNA"/>
</dbReference>
<dbReference type="Proteomes" id="UP000002624">
    <property type="component" value="Unassembled WGS sequence"/>
</dbReference>
<accession>C6H6Y6</accession>
<reference evidence="2" key="1">
    <citation type="submission" date="2009-05" db="EMBL/GenBank/DDBJ databases">
        <title>The genome sequence of Ajellomyces capsulatus strain H143.</title>
        <authorList>
            <person name="Champion M."/>
            <person name="Cuomo C.A."/>
            <person name="Ma L.-J."/>
            <person name="Henn M.R."/>
            <person name="Sil A."/>
            <person name="Goldman B."/>
            <person name="Young S.K."/>
            <person name="Kodira C.D."/>
            <person name="Zeng Q."/>
            <person name="Koehrsen M."/>
            <person name="Alvarado L."/>
            <person name="Berlin A.M."/>
            <person name="Borenstein D."/>
            <person name="Chen Z."/>
            <person name="Engels R."/>
            <person name="Freedman E."/>
            <person name="Gellesch M."/>
            <person name="Goldberg J."/>
            <person name="Griggs A."/>
            <person name="Gujja S."/>
            <person name="Heiman D.I."/>
            <person name="Hepburn T.A."/>
            <person name="Howarth C."/>
            <person name="Jen D."/>
            <person name="Larson L."/>
            <person name="Lewis B."/>
            <person name="Mehta T."/>
            <person name="Park D."/>
            <person name="Pearson M."/>
            <person name="Roberts A."/>
            <person name="Saif S."/>
            <person name="Shea T.D."/>
            <person name="Shenoy N."/>
            <person name="Sisk P."/>
            <person name="Stolte C."/>
            <person name="Sykes S."/>
            <person name="Walk T."/>
            <person name="White J."/>
            <person name="Yandava C."/>
            <person name="Klein B."/>
            <person name="McEwen J.G."/>
            <person name="Puccia R."/>
            <person name="Goldman G.H."/>
            <person name="Felipe M.S."/>
            <person name="Nino-Vega G."/>
            <person name="San-Blas G."/>
            <person name="Taylor J.W."/>
            <person name="Mendoza L."/>
            <person name="Galagan J.E."/>
            <person name="Nusbaum C."/>
            <person name="Birren B.W."/>
        </authorList>
    </citation>
    <scope>NUCLEOTIDE SEQUENCE [LARGE SCALE GENOMIC DNA]</scope>
    <source>
        <strain evidence="2">H143</strain>
    </source>
</reference>
<dbReference type="AlphaFoldDB" id="C6H6Y6"/>
<proteinExistence type="predicted"/>
<sequence length="159" mass="17426">MWFYDAHNRFKGSSGENVGLCAIPINGLWSTDPSVLTRPSIRSCCILAVGKNQAGNRMLNAASRKLSYNLIAVPDRPPHSDAHSSTVTLKQVFLQHLEGLDIGSAVLNHFGRSALSTVDTNNNLMEALCQISLANMIIEIWRIKLLMLPPQSTPHAFTS</sequence>
<organism evidence="1 2">
    <name type="scientific">Ajellomyces capsulatus (strain H143)</name>
    <name type="common">Darling's disease fungus</name>
    <name type="synonym">Histoplasma capsulatum</name>
    <dbReference type="NCBI Taxonomy" id="544712"/>
    <lineage>
        <taxon>Eukaryota</taxon>
        <taxon>Fungi</taxon>
        <taxon>Dikarya</taxon>
        <taxon>Ascomycota</taxon>
        <taxon>Pezizomycotina</taxon>
        <taxon>Eurotiomycetes</taxon>
        <taxon>Eurotiomycetidae</taxon>
        <taxon>Onygenales</taxon>
        <taxon>Ajellomycetaceae</taxon>
        <taxon>Histoplasma</taxon>
    </lineage>
</organism>
<dbReference type="VEuPathDB" id="FungiDB:HCDG_02187"/>
<evidence type="ECO:0000313" key="1">
    <source>
        <dbReference type="EMBL" id="EER44157.1"/>
    </source>
</evidence>
<evidence type="ECO:0000313" key="2">
    <source>
        <dbReference type="Proteomes" id="UP000002624"/>
    </source>
</evidence>
<name>C6H6Y6_AJECH</name>
<gene>
    <name evidence="1" type="ORF">HCDG_02187</name>
</gene>
<dbReference type="HOGENOM" id="CLU_1660218_0_0_1"/>